<dbReference type="Proteomes" id="UP000295070">
    <property type="component" value="Chromosome 6"/>
</dbReference>
<comment type="caution">
    <text evidence="3">The sequence shown here is derived from an EMBL/GenBank/DDBJ whole genome shotgun (WGS) entry which is preliminary data.</text>
</comment>
<dbReference type="InterPro" id="IPR036179">
    <property type="entry name" value="Ig-like_dom_sf"/>
</dbReference>
<proteinExistence type="predicted"/>
<evidence type="ECO:0008006" key="5">
    <source>
        <dbReference type="Google" id="ProtNLM"/>
    </source>
</evidence>
<evidence type="ECO:0000313" key="4">
    <source>
        <dbReference type="Proteomes" id="UP000295070"/>
    </source>
</evidence>
<feature type="transmembrane region" description="Helical" evidence="1">
    <location>
        <begin position="160"/>
        <end position="185"/>
    </location>
</feature>
<evidence type="ECO:0000256" key="2">
    <source>
        <dbReference type="SAM" id="SignalP"/>
    </source>
</evidence>
<protein>
    <recommendedName>
        <fullName evidence="5">Ig-like domain-containing protein</fullName>
    </recommendedName>
</protein>
<reference evidence="3 4" key="1">
    <citation type="submission" date="2019-01" db="EMBL/GenBank/DDBJ databases">
        <title>A chromosome-scale genome assembly of the yellow perch, Perca flavescens.</title>
        <authorList>
            <person name="Feron R."/>
            <person name="Morvezen R."/>
            <person name="Bestin A."/>
            <person name="Haffray P."/>
            <person name="Klopp C."/>
            <person name="Zahm M."/>
            <person name="Cabau C."/>
            <person name="Roques C."/>
            <person name="Donnadieu C."/>
            <person name="Bouchez O."/>
            <person name="Christie M."/>
            <person name="Larson W."/>
            <person name="Guiguen Y."/>
        </authorList>
    </citation>
    <scope>NUCLEOTIDE SEQUENCE [LARGE SCALE GENOMIC DNA]</scope>
    <source>
        <strain evidence="3">YP-PL-M2</strain>
        <tissue evidence="3">Blood</tissue>
    </source>
</reference>
<evidence type="ECO:0000256" key="1">
    <source>
        <dbReference type="SAM" id="Phobius"/>
    </source>
</evidence>
<name>A0A484DAH3_PERFV</name>
<dbReference type="EMBL" id="SCKG01000006">
    <property type="protein sequence ID" value="TDH12144.1"/>
    <property type="molecule type" value="Genomic_DNA"/>
</dbReference>
<accession>A0A484DAH3</accession>
<gene>
    <name evidence="3" type="ORF">EPR50_G00068020</name>
</gene>
<sequence>MEERGKGEMWKKRRVFHICLLLFAVLQITAPSSAQTTTAITTSASNPAALSYRTRPADITVAVGQTAVFRCGVPKASPNFTFTFYGSHGNYSLTCPMGHVEGIAQVLNGSCLMKTEESLAVWTLKGTSFSDNGTQVVCQQSKNPDAPAAVLHVYDNSASFVTLIGCVIGGFFGILLVFGLLYIVLRRSETLQKWFKGKETEDDITTIVTKE</sequence>
<feature type="signal peptide" evidence="2">
    <location>
        <begin position="1"/>
        <end position="34"/>
    </location>
</feature>
<keyword evidence="1" id="KW-1133">Transmembrane helix</keyword>
<evidence type="ECO:0000313" key="3">
    <source>
        <dbReference type="EMBL" id="TDH12144.1"/>
    </source>
</evidence>
<keyword evidence="2" id="KW-0732">Signal</keyword>
<keyword evidence="1" id="KW-0812">Transmembrane</keyword>
<keyword evidence="4" id="KW-1185">Reference proteome</keyword>
<organism evidence="3 4">
    <name type="scientific">Perca flavescens</name>
    <name type="common">American yellow perch</name>
    <name type="synonym">Morone flavescens</name>
    <dbReference type="NCBI Taxonomy" id="8167"/>
    <lineage>
        <taxon>Eukaryota</taxon>
        <taxon>Metazoa</taxon>
        <taxon>Chordata</taxon>
        <taxon>Craniata</taxon>
        <taxon>Vertebrata</taxon>
        <taxon>Euteleostomi</taxon>
        <taxon>Actinopterygii</taxon>
        <taxon>Neopterygii</taxon>
        <taxon>Teleostei</taxon>
        <taxon>Neoteleostei</taxon>
        <taxon>Acanthomorphata</taxon>
        <taxon>Eupercaria</taxon>
        <taxon>Perciformes</taxon>
        <taxon>Percoidei</taxon>
        <taxon>Percidae</taxon>
        <taxon>Percinae</taxon>
        <taxon>Perca</taxon>
    </lineage>
</organism>
<dbReference type="AlphaFoldDB" id="A0A484DAH3"/>
<feature type="chain" id="PRO_5019828047" description="Ig-like domain-containing protein" evidence="2">
    <location>
        <begin position="35"/>
        <end position="211"/>
    </location>
</feature>
<keyword evidence="1" id="KW-0472">Membrane</keyword>
<dbReference type="SUPFAM" id="SSF48726">
    <property type="entry name" value="Immunoglobulin"/>
    <property type="match status" value="1"/>
</dbReference>